<dbReference type="AlphaFoldDB" id="A0A841FTG5"/>
<reference evidence="1 2" key="1">
    <citation type="submission" date="2020-08" db="EMBL/GenBank/DDBJ databases">
        <title>Genomic Encyclopedia of Type Strains, Phase IV (KMG-IV): sequencing the most valuable type-strain genomes for metagenomic binning, comparative biology and taxonomic classification.</title>
        <authorList>
            <person name="Goeker M."/>
        </authorList>
    </citation>
    <scope>NUCLEOTIDE SEQUENCE [LARGE SCALE GENOMIC DNA]</scope>
    <source>
        <strain evidence="1 2">YIM 65646</strain>
    </source>
</reference>
<gene>
    <name evidence="1" type="ORF">HNR73_004901</name>
</gene>
<evidence type="ECO:0000313" key="1">
    <source>
        <dbReference type="EMBL" id="MBB6037028.1"/>
    </source>
</evidence>
<sequence>MPLPVRPAEGSRRNAAVSRLVGALHRAPDQTAVDLFLLASAVHTADLLAGEGTARAVGVSLPVVAPERWGRALTMLERLLSHLTGDDWELEVRAASSYWSPDIPGWGRRADTVVGFTGGLDSYCHGSSVRDRPMVLVDRRGRRPLERFQRGLADGLGVPPTRLASLSVAPGGRTRGLLFLAAGVLVASSHRVRNLRVPENGLLAAWPPLGGIRAAHPVTLARLNVVLRHLKLPHRVVNPFAYLTKGETCRETLESGTDPAALFATVSCAFPKAGDGAVLNCGTCLPCLVRHAAFIVATGDDGTPYRVDPAALEPGEKGSEALDALRDWLAAPEPSADDLAPWPPGADIAPVLDVIERGRQELRDVWGATS</sequence>
<dbReference type="SUPFAM" id="SSF52402">
    <property type="entry name" value="Adenine nucleotide alpha hydrolases-like"/>
    <property type="match status" value="1"/>
</dbReference>
<accession>A0A841FTG5</accession>
<protein>
    <submittedName>
        <fullName evidence="1">Uncharacterized protein</fullName>
    </submittedName>
</protein>
<proteinExistence type="predicted"/>
<organism evidence="1 2">
    <name type="scientific">Phytomonospora endophytica</name>
    <dbReference type="NCBI Taxonomy" id="714109"/>
    <lineage>
        <taxon>Bacteria</taxon>
        <taxon>Bacillati</taxon>
        <taxon>Actinomycetota</taxon>
        <taxon>Actinomycetes</taxon>
        <taxon>Micromonosporales</taxon>
        <taxon>Micromonosporaceae</taxon>
        <taxon>Phytomonospora</taxon>
    </lineage>
</organism>
<comment type="caution">
    <text evidence="1">The sequence shown here is derived from an EMBL/GenBank/DDBJ whole genome shotgun (WGS) entry which is preliminary data.</text>
</comment>
<name>A0A841FTG5_9ACTN</name>
<evidence type="ECO:0000313" key="2">
    <source>
        <dbReference type="Proteomes" id="UP000548476"/>
    </source>
</evidence>
<dbReference type="RefSeq" id="WP_184789865.1">
    <property type="nucleotide sequence ID" value="NZ_BONT01000072.1"/>
</dbReference>
<keyword evidence="2" id="KW-1185">Reference proteome</keyword>
<dbReference type="Proteomes" id="UP000548476">
    <property type="component" value="Unassembled WGS sequence"/>
</dbReference>
<dbReference type="EMBL" id="JACHGT010000011">
    <property type="protein sequence ID" value="MBB6037028.1"/>
    <property type="molecule type" value="Genomic_DNA"/>
</dbReference>
<dbReference type="InterPro" id="IPR014729">
    <property type="entry name" value="Rossmann-like_a/b/a_fold"/>
</dbReference>
<dbReference type="Gene3D" id="3.40.50.620">
    <property type="entry name" value="HUPs"/>
    <property type="match status" value="1"/>
</dbReference>